<protein>
    <submittedName>
        <fullName evidence="2">O-antigen ligase domain-containing protein</fullName>
    </submittedName>
</protein>
<proteinExistence type="predicted"/>
<keyword evidence="3" id="KW-1185">Reference proteome</keyword>
<evidence type="ECO:0000313" key="3">
    <source>
        <dbReference type="Proteomes" id="UP000555552"/>
    </source>
</evidence>
<keyword evidence="1" id="KW-1133">Transmembrane helix</keyword>
<dbReference type="GO" id="GO:0016020">
    <property type="term" value="C:membrane"/>
    <property type="evidence" value="ECO:0007669"/>
    <property type="project" value="UniProtKB-SubCell"/>
</dbReference>
<feature type="transmembrane region" description="Helical" evidence="1">
    <location>
        <begin position="68"/>
        <end position="89"/>
    </location>
</feature>
<keyword evidence="1" id="KW-0472">Membrane</keyword>
<keyword evidence="1" id="KW-0812">Transmembrane</keyword>
<feature type="transmembrane region" description="Helical" evidence="1">
    <location>
        <begin position="36"/>
        <end position="56"/>
    </location>
</feature>
<comment type="caution">
    <text evidence="2">The sequence shown here is derived from an EMBL/GenBank/DDBJ whole genome shotgun (WGS) entry which is preliminary data.</text>
</comment>
<feature type="transmembrane region" description="Helical" evidence="1">
    <location>
        <begin position="200"/>
        <end position="220"/>
    </location>
</feature>
<feature type="transmembrane region" description="Helical" evidence="1">
    <location>
        <begin position="266"/>
        <end position="287"/>
    </location>
</feature>
<sequence>MSPTTLAAPPTTARPRPRARLRTGWPLGLALAGYPLWWAVGATDLLLPVTAFLLLFQMPKRVRLPVGWGLWLLFLVCVVASATALDLAAPGTVPPSGGGRYVAYAVRLVSYVAVFVVAVFLVSTDEEQLSRRRVQGWLVALAVQVAALGWLALLLPGFSFPTLLGGLVPGAPSTASLAQVQDVIGTPAPRPAAPFAYTNAWGASLLLLLVWLTATWVVGARGLRRTAGVLVVVAAVVPLVLSLNRGVWIGAGLVVLYVAVRTALRGRLLLVGVVALAAVFGGGAVAASPLGEVVSARAQSGHSDDIRTTLAEDAVRLATTSPVLGYGTTRDTLGSGRSIAIGQSPDCPRCGNRVIGSTGQLWLVLVSQGLLGAGLYLAFLVRSAWAFRNDWSATSVAASASVLLCLYYSAFYTALVLPLLVTFIAIGLLHRQRAVQCSEAAAPVGAAR</sequence>
<feature type="transmembrane region" description="Helical" evidence="1">
    <location>
        <begin position="101"/>
        <end position="122"/>
    </location>
</feature>
<feature type="transmembrane region" description="Helical" evidence="1">
    <location>
        <begin position="134"/>
        <end position="155"/>
    </location>
</feature>
<dbReference type="PANTHER" id="PTHR37422:SF13">
    <property type="entry name" value="LIPOPOLYSACCHARIDE BIOSYNTHESIS PROTEIN PA4999-RELATED"/>
    <property type="match status" value="1"/>
</dbReference>
<feature type="transmembrane region" description="Helical" evidence="1">
    <location>
        <begin position="227"/>
        <end position="260"/>
    </location>
</feature>
<gene>
    <name evidence="2" type="ORF">HLB09_00975</name>
</gene>
<keyword evidence="2" id="KW-0436">Ligase</keyword>
<feature type="transmembrane region" description="Helical" evidence="1">
    <location>
        <begin position="406"/>
        <end position="429"/>
    </location>
</feature>
<dbReference type="RefSeq" id="WP_171201548.1">
    <property type="nucleotide sequence ID" value="NZ_BAAANP010000022.1"/>
</dbReference>
<organism evidence="2 3">
    <name type="scientific">Pseudokineococcus marinus</name>
    <dbReference type="NCBI Taxonomy" id="351215"/>
    <lineage>
        <taxon>Bacteria</taxon>
        <taxon>Bacillati</taxon>
        <taxon>Actinomycetota</taxon>
        <taxon>Actinomycetes</taxon>
        <taxon>Kineosporiales</taxon>
        <taxon>Kineosporiaceae</taxon>
        <taxon>Pseudokineococcus</taxon>
    </lineage>
</organism>
<dbReference type="PANTHER" id="PTHR37422">
    <property type="entry name" value="TEICHURONIC ACID BIOSYNTHESIS PROTEIN TUAE"/>
    <property type="match status" value="1"/>
</dbReference>
<evidence type="ECO:0000256" key="1">
    <source>
        <dbReference type="SAM" id="Phobius"/>
    </source>
</evidence>
<dbReference type="InterPro" id="IPR051533">
    <property type="entry name" value="WaaL-like"/>
</dbReference>
<dbReference type="Proteomes" id="UP000555552">
    <property type="component" value="Unassembled WGS sequence"/>
</dbReference>
<name>A0A849BF41_9ACTN</name>
<dbReference type="EMBL" id="JABEMA010000005">
    <property type="protein sequence ID" value="NNH21680.1"/>
    <property type="molecule type" value="Genomic_DNA"/>
</dbReference>
<feature type="transmembrane region" description="Helical" evidence="1">
    <location>
        <begin position="361"/>
        <end position="386"/>
    </location>
</feature>
<evidence type="ECO:0000313" key="2">
    <source>
        <dbReference type="EMBL" id="NNH21680.1"/>
    </source>
</evidence>
<reference evidence="2 3" key="1">
    <citation type="submission" date="2020-05" db="EMBL/GenBank/DDBJ databases">
        <title>MicrobeNet Type strains.</title>
        <authorList>
            <person name="Nicholson A.C."/>
        </authorList>
    </citation>
    <scope>NUCLEOTIDE SEQUENCE [LARGE SCALE GENOMIC DNA]</scope>
    <source>
        <strain evidence="2 3">JCM 14547</strain>
    </source>
</reference>
<dbReference type="AlphaFoldDB" id="A0A849BF41"/>
<dbReference type="GO" id="GO:0016874">
    <property type="term" value="F:ligase activity"/>
    <property type="evidence" value="ECO:0007669"/>
    <property type="project" value="UniProtKB-KW"/>
</dbReference>
<accession>A0A849BF41</accession>